<dbReference type="SUPFAM" id="SSF53850">
    <property type="entry name" value="Periplasmic binding protein-like II"/>
    <property type="match status" value="1"/>
</dbReference>
<protein>
    <submittedName>
        <fullName evidence="1">Carbohydrate ABC transporter substrate-binding protein</fullName>
    </submittedName>
</protein>
<dbReference type="Proteomes" id="UP000272474">
    <property type="component" value="Unassembled WGS sequence"/>
</dbReference>
<dbReference type="RefSeq" id="WP_120679721.1">
    <property type="nucleotide sequence ID" value="NZ_RBAL01000007.1"/>
</dbReference>
<evidence type="ECO:0000313" key="2">
    <source>
        <dbReference type="Proteomes" id="UP000272474"/>
    </source>
</evidence>
<dbReference type="Pfam" id="PF01547">
    <property type="entry name" value="SBP_bac_1"/>
    <property type="match status" value="1"/>
</dbReference>
<dbReference type="EMBL" id="RBAL01000007">
    <property type="protein sequence ID" value="RKN41761.1"/>
    <property type="molecule type" value="Genomic_DNA"/>
</dbReference>
<keyword evidence="2" id="KW-1185">Reference proteome</keyword>
<name>A0A3A9Z094_9ACTN</name>
<dbReference type="PANTHER" id="PTHR43649">
    <property type="entry name" value="ARABINOSE-BINDING PROTEIN-RELATED"/>
    <property type="match status" value="1"/>
</dbReference>
<dbReference type="Gene3D" id="3.40.190.10">
    <property type="entry name" value="Periplasmic binding protein-like II"/>
    <property type="match status" value="1"/>
</dbReference>
<gene>
    <name evidence="1" type="ORF">D7294_14955</name>
</gene>
<dbReference type="OrthoDB" id="366726at2"/>
<dbReference type="AlphaFoldDB" id="A0A3A9Z094"/>
<accession>A0A3A9Z094</accession>
<proteinExistence type="predicted"/>
<reference evidence="1 2" key="1">
    <citation type="journal article" date="2014" name="Int. J. Syst. Evol. Microbiol.">
        <title>Streptomyces hoynatensis sp. nov., isolated from deep marine sediment.</title>
        <authorList>
            <person name="Veyisoglu A."/>
            <person name="Sahin N."/>
        </authorList>
    </citation>
    <scope>NUCLEOTIDE SEQUENCE [LARGE SCALE GENOMIC DNA]</scope>
    <source>
        <strain evidence="1 2">KCTC 29097</strain>
    </source>
</reference>
<comment type="caution">
    <text evidence="1">The sequence shown here is derived from an EMBL/GenBank/DDBJ whole genome shotgun (WGS) entry which is preliminary data.</text>
</comment>
<evidence type="ECO:0000313" key="1">
    <source>
        <dbReference type="EMBL" id="RKN41761.1"/>
    </source>
</evidence>
<dbReference type="InterPro" id="IPR050490">
    <property type="entry name" value="Bact_solute-bd_prot1"/>
</dbReference>
<dbReference type="InterPro" id="IPR006059">
    <property type="entry name" value="SBP"/>
</dbReference>
<sequence length="429" mass="45343">MRRREFLTTAVGAALGSGLAASGCGVLGGDGEPTVLRLFTAELGDVLGQGSTEQYWRGLATRFREERPDISVVVSSAPRQEASTAVVELVNRGQAPDIAQVGTIADFAARGALYPATELLNVPVLSGLVPNIASAGKVRHIQYGMPVAARVGRLFYNRSLFEEAGLDPDEPPTDWEALLDAASALRDAGTPVPFGLPLGHDDAQDEALVWMLGGGGALTDVTGGYVINSDENVATFRWLRDELSAAGRTGRASPAETTREEVLSGFTEGSVGMLSGDSTLVWRAEAAGLAYGTAAMPGRSGPTRSAVADATWLLGFNQAGHREEIAAFLDFVFRPPSGVASFAGRHGLLPASSPEVEATLQGRSQQERALRPFLTGLPTATFFPVGKASWSIVAGSLARGIRRVMQPRTDVQQVLDELQREAESAEELR</sequence>
<dbReference type="PANTHER" id="PTHR43649:SF30">
    <property type="entry name" value="ABC TRANSPORTER SUBSTRATE-BINDING PROTEIN"/>
    <property type="match status" value="1"/>
</dbReference>
<organism evidence="1 2">
    <name type="scientific">Streptomyces hoynatensis</name>
    <dbReference type="NCBI Taxonomy" id="1141874"/>
    <lineage>
        <taxon>Bacteria</taxon>
        <taxon>Bacillati</taxon>
        <taxon>Actinomycetota</taxon>
        <taxon>Actinomycetes</taxon>
        <taxon>Kitasatosporales</taxon>
        <taxon>Streptomycetaceae</taxon>
        <taxon>Streptomyces</taxon>
    </lineage>
</organism>
<dbReference type="PROSITE" id="PS51257">
    <property type="entry name" value="PROKAR_LIPOPROTEIN"/>
    <property type="match status" value="1"/>
</dbReference>